<dbReference type="InParanoid" id="L0A9M9"/>
<evidence type="ECO:0000313" key="2">
    <source>
        <dbReference type="EMBL" id="AFZ70581.1"/>
    </source>
</evidence>
<feature type="domain" description="HTH bat-type" evidence="1">
    <location>
        <begin position="142"/>
        <end position="193"/>
    </location>
</feature>
<reference evidence="3" key="1">
    <citation type="submission" date="2012-03" db="EMBL/GenBank/DDBJ databases">
        <title>Complete genome of Caldisphaera lagunensis DSM 15908.</title>
        <authorList>
            <person name="Lucas S."/>
            <person name="Copeland A."/>
            <person name="Lapidus A."/>
            <person name="Glavina del Rio T."/>
            <person name="Dalin E."/>
            <person name="Tice H."/>
            <person name="Bruce D."/>
            <person name="Goodwin L."/>
            <person name="Pitluck S."/>
            <person name="Peters L."/>
            <person name="Mikhailova N."/>
            <person name="Teshima H."/>
            <person name="Kyrpides N."/>
            <person name="Mavromatis K."/>
            <person name="Ivanova N."/>
            <person name="Brettin T."/>
            <person name="Detter J.C."/>
            <person name="Han C."/>
            <person name="Larimer F."/>
            <person name="Land M."/>
            <person name="Hauser L."/>
            <person name="Markowitz V."/>
            <person name="Cheng J.-F."/>
            <person name="Hugenholtz P."/>
            <person name="Woyke T."/>
            <person name="Wu D."/>
            <person name="Spring S."/>
            <person name="Schroeder M."/>
            <person name="Brambilla E."/>
            <person name="Klenk H.-P."/>
            <person name="Eisen J.A."/>
        </authorList>
    </citation>
    <scope>NUCLEOTIDE SEQUENCE [LARGE SCALE GENOMIC DNA]</scope>
    <source>
        <strain evidence="3">DSM 15908 / JCM 11604 / IC-154</strain>
    </source>
</reference>
<dbReference type="InterPro" id="IPR007050">
    <property type="entry name" value="HTH_bacterioopsin"/>
</dbReference>
<gene>
    <name evidence="2" type="ordered locus">Calag_0840</name>
</gene>
<proteinExistence type="predicted"/>
<dbReference type="Proteomes" id="UP000010469">
    <property type="component" value="Chromosome"/>
</dbReference>
<accession>L0A9M9</accession>
<name>L0A9M9_CALLD</name>
<dbReference type="KEGG" id="clg:Calag_0840"/>
<keyword evidence="3" id="KW-1185">Reference proteome</keyword>
<protein>
    <submittedName>
        <fullName evidence="2">Putative DNA binding protein</fullName>
    </submittedName>
</protein>
<dbReference type="STRING" id="1056495.Calag_0840"/>
<dbReference type="PANTHER" id="PTHR34236:SF1">
    <property type="entry name" value="DIMETHYL SULFOXIDE REDUCTASE TRANSCRIPTIONAL ACTIVATOR"/>
    <property type="match status" value="1"/>
</dbReference>
<dbReference type="AlphaFoldDB" id="L0A9M9"/>
<sequence>MIKLVYLTKAKIKIYRDDCEVTNEIYEKGLRFKHLKVKPGIDESVHIIKFEKPIEKETLKGFKNVFELNEYTILVTAKSCSACKLMSLVNLLILSAEPDSNNSITYTVLAKSNQLNEAIEKFKESGLRVEIISKERPKNTDLSQKQIRAVLTAYKMGYFCKDRKATLTEVANSLNVKPSSLEDVLRKGLEKILTSYFLDQGLIDEDDVEIYWC</sequence>
<organism evidence="2 3">
    <name type="scientific">Caldisphaera lagunensis (strain DSM 15908 / JCM 11604 / ANMR 0165 / IC-154)</name>
    <dbReference type="NCBI Taxonomy" id="1056495"/>
    <lineage>
        <taxon>Archaea</taxon>
        <taxon>Thermoproteota</taxon>
        <taxon>Thermoprotei</taxon>
        <taxon>Acidilobales</taxon>
        <taxon>Caldisphaeraceae</taxon>
        <taxon>Caldisphaera</taxon>
    </lineage>
</organism>
<dbReference type="Pfam" id="PF04967">
    <property type="entry name" value="HTH_10"/>
    <property type="match status" value="1"/>
</dbReference>
<dbReference type="HOGENOM" id="CLU_101251_1_0_2"/>
<dbReference type="PANTHER" id="PTHR34236">
    <property type="entry name" value="DIMETHYL SULFOXIDE REDUCTASE TRANSCRIPTIONAL ACTIVATOR"/>
    <property type="match status" value="1"/>
</dbReference>
<dbReference type="eggNOG" id="arCOG02271">
    <property type="taxonomic scope" value="Archaea"/>
</dbReference>
<evidence type="ECO:0000259" key="1">
    <source>
        <dbReference type="Pfam" id="PF04967"/>
    </source>
</evidence>
<dbReference type="EMBL" id="CP003378">
    <property type="protein sequence ID" value="AFZ70581.1"/>
    <property type="molecule type" value="Genomic_DNA"/>
</dbReference>
<evidence type="ECO:0000313" key="3">
    <source>
        <dbReference type="Proteomes" id="UP000010469"/>
    </source>
</evidence>